<sequence>MRQILPENHYFSIQIASTLICLLRIDAPEKKQHPVIQIILLCRPINICCFLMHIKKHTSSRIMCRIGALLFGIPPP</sequence>
<dbReference type="EMBL" id="CM004387">
    <property type="protein sequence ID" value="OAY60390.1"/>
    <property type="molecule type" value="Genomic_DNA"/>
</dbReference>
<dbReference type="AlphaFoldDB" id="A0A2C9WL37"/>
<organism evidence="1">
    <name type="scientific">Manihot esculenta</name>
    <name type="common">Cassava</name>
    <name type="synonym">Jatropha manihot</name>
    <dbReference type="NCBI Taxonomy" id="3983"/>
    <lineage>
        <taxon>Eukaryota</taxon>
        <taxon>Viridiplantae</taxon>
        <taxon>Streptophyta</taxon>
        <taxon>Embryophyta</taxon>
        <taxon>Tracheophyta</taxon>
        <taxon>Spermatophyta</taxon>
        <taxon>Magnoliopsida</taxon>
        <taxon>eudicotyledons</taxon>
        <taxon>Gunneridae</taxon>
        <taxon>Pentapetalae</taxon>
        <taxon>rosids</taxon>
        <taxon>fabids</taxon>
        <taxon>Malpighiales</taxon>
        <taxon>Euphorbiaceae</taxon>
        <taxon>Crotonoideae</taxon>
        <taxon>Manihoteae</taxon>
        <taxon>Manihot</taxon>
    </lineage>
</organism>
<protein>
    <submittedName>
        <fullName evidence="1">Uncharacterized protein</fullName>
    </submittedName>
</protein>
<evidence type="ECO:0000313" key="1">
    <source>
        <dbReference type="EMBL" id="OAY60390.1"/>
    </source>
</evidence>
<gene>
    <name evidence="1" type="ORF">MANES_01G108400</name>
</gene>
<reference evidence="1" key="1">
    <citation type="submission" date="2016-02" db="EMBL/GenBank/DDBJ databases">
        <title>WGS assembly of Manihot esculenta.</title>
        <authorList>
            <person name="Bredeson J.V."/>
            <person name="Prochnik S.E."/>
            <person name="Lyons J.B."/>
            <person name="Schmutz J."/>
            <person name="Grimwood J."/>
            <person name="Vrebalov J."/>
            <person name="Bart R.S."/>
            <person name="Amuge T."/>
            <person name="Ferguson M.E."/>
            <person name="Green R."/>
            <person name="Putnam N."/>
            <person name="Stites J."/>
            <person name="Rounsley S."/>
            <person name="Rokhsar D.S."/>
        </authorList>
    </citation>
    <scope>NUCLEOTIDE SEQUENCE [LARGE SCALE GENOMIC DNA]</scope>
    <source>
        <tissue evidence="1">Leaf</tissue>
    </source>
</reference>
<name>A0A2C9WL37_MANES</name>
<accession>A0A2C9WL37</accession>
<proteinExistence type="predicted"/>